<evidence type="ECO:0000313" key="2">
    <source>
        <dbReference type="WBParaSite" id="Csp11.Scaffold630.g17359.t1"/>
    </source>
</evidence>
<organism evidence="1 2">
    <name type="scientific">Caenorhabditis tropicalis</name>
    <dbReference type="NCBI Taxonomy" id="1561998"/>
    <lineage>
        <taxon>Eukaryota</taxon>
        <taxon>Metazoa</taxon>
        <taxon>Ecdysozoa</taxon>
        <taxon>Nematoda</taxon>
        <taxon>Chromadorea</taxon>
        <taxon>Rhabditida</taxon>
        <taxon>Rhabditina</taxon>
        <taxon>Rhabditomorpha</taxon>
        <taxon>Rhabditoidea</taxon>
        <taxon>Rhabditidae</taxon>
        <taxon>Peloderinae</taxon>
        <taxon>Caenorhabditis</taxon>
    </lineage>
</organism>
<sequence>MSDEHICFFAGRRCFQANGTTLLILFGLSPNEKKIFQISEKKLLFSNIRLGGFLTAVLTSDNTLMDFKPISYPISVTVEDNFALMKFPTALATRDNEGVLVFQTKSFGSVRSVNQELPTGIYDVVIKSIDSTTNYNITLCAEVIGTSPSASNMIPTLNCYEVPDNRLFMRNEPPKQQSSNLYESISSYFSKLLKNSSSKDDAVESNESDYTELQNFTSSTSDSLSELIRKLPEVHLHEPIPKPRTITPLIEPKVNFEQKPIMKVQPNNKIGNANVPKVMKAFVCNIHEHLNTRNHFLWICDIKQEAIFKQPGYELDVGHSFEGVFQIDKKSKVGWKCIEYIKSIPPLINGSIVDGRIEFRTTVSNYPKKNGEIKYPHAFSKHLGVVIDRYSLLSPNCNGQKVIIKRRRLDGKQYEWIITDLA</sequence>
<dbReference type="WBParaSite" id="Csp11.Scaffold630.g17359.t1">
    <property type="protein sequence ID" value="Csp11.Scaffold630.g17359.t1"/>
    <property type="gene ID" value="Csp11.Scaffold630.g17359"/>
</dbReference>
<proteinExistence type="predicted"/>
<accession>A0A1I7UM66</accession>
<keyword evidence="1" id="KW-1185">Reference proteome</keyword>
<dbReference type="PANTHER" id="PTHR21516">
    <property type="entry name" value="AAA_LID_7 DOMAIN-CONTAINING PROTEIN-RELATED-RELATED"/>
    <property type="match status" value="1"/>
</dbReference>
<dbReference type="InterPro" id="IPR004987">
    <property type="entry name" value="DUF272"/>
</dbReference>
<protein>
    <submittedName>
        <fullName evidence="2">Fibronectin type-III domain-containing protein</fullName>
    </submittedName>
</protein>
<dbReference type="Proteomes" id="UP000095282">
    <property type="component" value="Unplaced"/>
</dbReference>
<reference evidence="2" key="1">
    <citation type="submission" date="2016-11" db="UniProtKB">
        <authorList>
            <consortium name="WormBaseParasite"/>
        </authorList>
    </citation>
    <scope>IDENTIFICATION</scope>
</reference>
<evidence type="ECO:0000313" key="1">
    <source>
        <dbReference type="Proteomes" id="UP000095282"/>
    </source>
</evidence>
<dbReference type="AlphaFoldDB" id="A0A1I7UM66"/>
<dbReference type="eggNOG" id="ENOG502TGY6">
    <property type="taxonomic scope" value="Eukaryota"/>
</dbReference>
<dbReference type="PANTHER" id="PTHR21516:SF4">
    <property type="entry name" value="AAA_LID_7 DOMAIN-CONTAINING PROTEIN-RELATED"/>
    <property type="match status" value="1"/>
</dbReference>
<dbReference type="Pfam" id="PF03312">
    <property type="entry name" value="DUF272"/>
    <property type="match status" value="1"/>
</dbReference>
<name>A0A1I7UM66_9PELO</name>